<dbReference type="Proteomes" id="UP000177082">
    <property type="component" value="Unassembled WGS sequence"/>
</dbReference>
<protein>
    <recommendedName>
        <fullName evidence="7">N-acetyltransferase domain-containing protein</fullName>
    </recommendedName>
</protein>
<organism evidence="5 6">
    <name type="scientific">Candidatus Woesebacteria bacterium RIFCSPLOWO2_01_FULL_39_21</name>
    <dbReference type="NCBI Taxonomy" id="1802519"/>
    <lineage>
        <taxon>Bacteria</taxon>
        <taxon>Candidatus Woeseibacteriota</taxon>
    </lineage>
</organism>
<evidence type="ECO:0000313" key="6">
    <source>
        <dbReference type="Proteomes" id="UP000177082"/>
    </source>
</evidence>
<dbReference type="CDD" id="cd04301">
    <property type="entry name" value="NAT_SF"/>
    <property type="match status" value="1"/>
</dbReference>
<dbReference type="PROSITE" id="PS51186">
    <property type="entry name" value="GNAT"/>
    <property type="match status" value="1"/>
</dbReference>
<accession>A0A1F8BMP7</accession>
<dbReference type="PANTHER" id="PTHR43736:SF1">
    <property type="entry name" value="DIHYDRONEOPTERIN TRIPHOSPHATE DIPHOSPHATASE"/>
    <property type="match status" value="1"/>
</dbReference>
<dbReference type="PROSITE" id="PS51462">
    <property type="entry name" value="NUDIX"/>
    <property type="match status" value="1"/>
</dbReference>
<name>A0A1F8BMP7_9BACT</name>
<evidence type="ECO:0000259" key="4">
    <source>
        <dbReference type="PROSITE" id="PS51462"/>
    </source>
</evidence>
<dbReference type="STRING" id="1802519.A2961_01580"/>
<dbReference type="GO" id="GO:0016747">
    <property type="term" value="F:acyltransferase activity, transferring groups other than amino-acyl groups"/>
    <property type="evidence" value="ECO:0007669"/>
    <property type="project" value="InterPro"/>
</dbReference>
<dbReference type="Gene3D" id="3.90.79.10">
    <property type="entry name" value="Nucleoside Triphosphate Pyrophosphohydrolase"/>
    <property type="match status" value="1"/>
</dbReference>
<dbReference type="PANTHER" id="PTHR43736">
    <property type="entry name" value="ADP-RIBOSE PYROPHOSPHATASE"/>
    <property type="match status" value="1"/>
</dbReference>
<comment type="caution">
    <text evidence="5">The sequence shown here is derived from an EMBL/GenBank/DDBJ whole genome shotgun (WGS) entry which is preliminary data.</text>
</comment>
<dbReference type="Gene3D" id="3.40.630.30">
    <property type="match status" value="1"/>
</dbReference>
<dbReference type="InterPro" id="IPR020084">
    <property type="entry name" value="NUDIX_hydrolase_CS"/>
</dbReference>
<dbReference type="SUPFAM" id="SSF55729">
    <property type="entry name" value="Acyl-CoA N-acyltransferases (Nat)"/>
    <property type="match status" value="1"/>
</dbReference>
<dbReference type="PROSITE" id="PS00893">
    <property type="entry name" value="NUDIX_BOX"/>
    <property type="match status" value="1"/>
</dbReference>
<evidence type="ECO:0008006" key="7">
    <source>
        <dbReference type="Google" id="ProtNLM"/>
    </source>
</evidence>
<comment type="similarity">
    <text evidence="2">Belongs to the Nudix hydrolase family.</text>
</comment>
<feature type="domain" description="N-acetyltransferase" evidence="3">
    <location>
        <begin position="126"/>
        <end position="277"/>
    </location>
</feature>
<dbReference type="GO" id="GO:0016787">
    <property type="term" value="F:hydrolase activity"/>
    <property type="evidence" value="ECO:0007669"/>
    <property type="project" value="UniProtKB-KW"/>
</dbReference>
<dbReference type="InterPro" id="IPR000086">
    <property type="entry name" value="NUDIX_hydrolase_dom"/>
</dbReference>
<evidence type="ECO:0000256" key="2">
    <source>
        <dbReference type="RuleBase" id="RU003476"/>
    </source>
</evidence>
<evidence type="ECO:0000313" key="5">
    <source>
        <dbReference type="EMBL" id="OGM65282.1"/>
    </source>
</evidence>
<dbReference type="InterPro" id="IPR000182">
    <property type="entry name" value="GNAT_dom"/>
</dbReference>
<dbReference type="InterPro" id="IPR016181">
    <property type="entry name" value="Acyl_CoA_acyltransferase"/>
</dbReference>
<dbReference type="Pfam" id="PF00293">
    <property type="entry name" value="NUDIX"/>
    <property type="match status" value="1"/>
</dbReference>
<dbReference type="InterPro" id="IPR015797">
    <property type="entry name" value="NUDIX_hydrolase-like_dom_sf"/>
</dbReference>
<reference evidence="5 6" key="1">
    <citation type="journal article" date="2016" name="Nat. Commun.">
        <title>Thousands of microbial genomes shed light on interconnected biogeochemical processes in an aquifer system.</title>
        <authorList>
            <person name="Anantharaman K."/>
            <person name="Brown C.T."/>
            <person name="Hug L.A."/>
            <person name="Sharon I."/>
            <person name="Castelle C.J."/>
            <person name="Probst A.J."/>
            <person name="Thomas B.C."/>
            <person name="Singh A."/>
            <person name="Wilkins M.J."/>
            <person name="Karaoz U."/>
            <person name="Brodie E.L."/>
            <person name="Williams K.H."/>
            <person name="Hubbard S.S."/>
            <person name="Banfield J.F."/>
        </authorList>
    </citation>
    <scope>NUCLEOTIDE SEQUENCE [LARGE SCALE GENOMIC DNA]</scope>
</reference>
<dbReference type="EMBL" id="MGHF01000001">
    <property type="protein sequence ID" value="OGM65282.1"/>
    <property type="molecule type" value="Genomic_DNA"/>
</dbReference>
<feature type="domain" description="Nudix hydrolase" evidence="4">
    <location>
        <begin position="15"/>
        <end position="147"/>
    </location>
</feature>
<gene>
    <name evidence="5" type="ORF">A2961_01580</name>
</gene>
<sequence length="277" mass="32097">MRLKKCDCLLCSFENPKVTVNAIIIKDEKILLGKRKLKEEPFYGKWDVFGGFLQKGETPEKALLREVKEELGVGCKEYTLMGSFTGTSFYKVYKFPVTNLSYLVELDGEPKLNDDENSDIVWRRLKTLRTVAFDSNQKVLKFLKQKFVWDFVKIKKLIFQLDPNAVVDEQNIYKAVLNGYVSKIEKEGKLVGLGWIFPRQTLLRKQAVVEDMIVDEKYRGKGYGENILLDLIRWAKSQGVEVVELTTNPRRVAANSLYKKIGFKLHETNHYLLNLKK</sequence>
<dbReference type="SUPFAM" id="SSF55811">
    <property type="entry name" value="Nudix"/>
    <property type="match status" value="1"/>
</dbReference>
<dbReference type="Pfam" id="PF00583">
    <property type="entry name" value="Acetyltransf_1"/>
    <property type="match status" value="1"/>
</dbReference>
<evidence type="ECO:0000259" key="3">
    <source>
        <dbReference type="PROSITE" id="PS51186"/>
    </source>
</evidence>
<dbReference type="PRINTS" id="PR00502">
    <property type="entry name" value="NUDIXFAMILY"/>
</dbReference>
<evidence type="ECO:0000256" key="1">
    <source>
        <dbReference type="ARBA" id="ARBA00022801"/>
    </source>
</evidence>
<dbReference type="InterPro" id="IPR020476">
    <property type="entry name" value="Nudix_hydrolase"/>
</dbReference>
<proteinExistence type="inferred from homology"/>
<dbReference type="AlphaFoldDB" id="A0A1F8BMP7"/>
<keyword evidence="1 2" id="KW-0378">Hydrolase</keyword>